<feature type="transmembrane region" description="Helical" evidence="1">
    <location>
        <begin position="56"/>
        <end position="74"/>
    </location>
</feature>
<organism evidence="2 3">
    <name type="scientific">Pseudoalteromonas aurantia 208</name>
    <dbReference type="NCBI Taxonomy" id="1314867"/>
    <lineage>
        <taxon>Bacteria</taxon>
        <taxon>Pseudomonadati</taxon>
        <taxon>Pseudomonadota</taxon>
        <taxon>Gammaproteobacteria</taxon>
        <taxon>Alteromonadales</taxon>
        <taxon>Pseudoalteromonadaceae</taxon>
        <taxon>Pseudoalteromonas</taxon>
    </lineage>
</organism>
<dbReference type="EMBL" id="AQGV01000012">
    <property type="protein sequence ID" value="MBE0368540.1"/>
    <property type="molecule type" value="Genomic_DNA"/>
</dbReference>
<accession>A0ABR9EE46</accession>
<comment type="caution">
    <text evidence="2">The sequence shown here is derived from an EMBL/GenBank/DDBJ whole genome shotgun (WGS) entry which is preliminary data.</text>
</comment>
<sequence length="76" mass="8450">MSVRHDDCTVWFGGSNLDRKGVYITGRFYPDYDHSKQFCSVLGGTGSSTEKRTPRMSNYPLVVLFCLFGGYIASVG</sequence>
<reference evidence="2 3" key="1">
    <citation type="submission" date="2015-03" db="EMBL/GenBank/DDBJ databases">
        <title>Genome sequence of Pseudoalteromonas aurantia.</title>
        <authorList>
            <person name="Xie B.-B."/>
            <person name="Rong J.-C."/>
            <person name="Qin Q.-L."/>
            <person name="Zhang Y.-Z."/>
        </authorList>
    </citation>
    <scope>NUCLEOTIDE SEQUENCE [LARGE SCALE GENOMIC DNA]</scope>
    <source>
        <strain evidence="2 3">208</strain>
    </source>
</reference>
<keyword evidence="1" id="KW-1133">Transmembrane helix</keyword>
<evidence type="ECO:0000313" key="3">
    <source>
        <dbReference type="Proteomes" id="UP000615755"/>
    </source>
</evidence>
<evidence type="ECO:0000256" key="1">
    <source>
        <dbReference type="SAM" id="Phobius"/>
    </source>
</evidence>
<evidence type="ECO:0000313" key="2">
    <source>
        <dbReference type="EMBL" id="MBE0368540.1"/>
    </source>
</evidence>
<gene>
    <name evidence="2" type="ORF">PAUR_a2165</name>
</gene>
<keyword evidence="1" id="KW-0812">Transmembrane</keyword>
<dbReference type="Proteomes" id="UP000615755">
    <property type="component" value="Unassembled WGS sequence"/>
</dbReference>
<proteinExistence type="predicted"/>
<protein>
    <submittedName>
        <fullName evidence="2">Uncharacterized protein</fullName>
    </submittedName>
</protein>
<keyword evidence="3" id="KW-1185">Reference proteome</keyword>
<dbReference type="RefSeq" id="WP_192507804.1">
    <property type="nucleotide sequence ID" value="NZ_AQGV01000012.1"/>
</dbReference>
<keyword evidence="1" id="KW-0472">Membrane</keyword>
<name>A0ABR9EE46_9GAMM</name>